<sequence length="113" mass="12411">MKYNFLFALCILFSSQAFASEWSSSTKVKEVIAGYKEGIILFSTKSPHHNPKNCPNASYYSVSQSEADLEMVLSILLAAQRSDSEIQVGVDATKCGTISHAEGRMTVTRIKSL</sequence>
<dbReference type="RefSeq" id="WP_251878915.1">
    <property type="nucleotide sequence ID" value="NZ_CP082275.1"/>
</dbReference>
<keyword evidence="3" id="KW-1185">Reference proteome</keyword>
<gene>
    <name evidence="2" type="ORF">K6Q96_06780</name>
</gene>
<organism evidence="2 3">
    <name type="scientific">Grimontia kaedaensis</name>
    <dbReference type="NCBI Taxonomy" id="2872157"/>
    <lineage>
        <taxon>Bacteria</taxon>
        <taxon>Pseudomonadati</taxon>
        <taxon>Pseudomonadota</taxon>
        <taxon>Gammaproteobacteria</taxon>
        <taxon>Vibrionales</taxon>
        <taxon>Vibrionaceae</taxon>
        <taxon>Grimontia</taxon>
    </lineage>
</organism>
<dbReference type="Proteomes" id="UP001056255">
    <property type="component" value="Chromosome I"/>
</dbReference>
<feature type="signal peptide" evidence="1">
    <location>
        <begin position="1"/>
        <end position="19"/>
    </location>
</feature>
<name>A0ABY4WXG8_9GAMM</name>
<evidence type="ECO:0000313" key="3">
    <source>
        <dbReference type="Proteomes" id="UP001056255"/>
    </source>
</evidence>
<keyword evidence="1" id="KW-0732">Signal</keyword>
<protein>
    <submittedName>
        <fullName evidence="2">Uncharacterized protein</fullName>
    </submittedName>
</protein>
<evidence type="ECO:0000313" key="2">
    <source>
        <dbReference type="EMBL" id="USH03692.1"/>
    </source>
</evidence>
<reference evidence="2" key="1">
    <citation type="submission" date="2021-08" db="EMBL/GenBank/DDBJ databases">
        <authorList>
            <person name="Sakaguchi M."/>
            <person name="Kikuchi T."/>
            <person name="Urbanczyk H."/>
        </authorList>
    </citation>
    <scope>NUCLEOTIDE SEQUENCE</scope>
    <source>
        <strain evidence="2">020920N</strain>
    </source>
</reference>
<dbReference type="EMBL" id="CP082275">
    <property type="protein sequence ID" value="USH03692.1"/>
    <property type="molecule type" value="Genomic_DNA"/>
</dbReference>
<feature type="chain" id="PRO_5045464882" evidence="1">
    <location>
        <begin position="20"/>
        <end position="113"/>
    </location>
</feature>
<accession>A0ABY4WXG8</accession>
<proteinExistence type="predicted"/>
<evidence type="ECO:0000256" key="1">
    <source>
        <dbReference type="SAM" id="SignalP"/>
    </source>
</evidence>